<evidence type="ECO:0000256" key="1">
    <source>
        <dbReference type="ARBA" id="ARBA00039658"/>
    </source>
</evidence>
<proteinExistence type="predicted"/>
<dbReference type="GO" id="GO:0003676">
    <property type="term" value="F:nucleic acid binding"/>
    <property type="evidence" value="ECO:0007669"/>
    <property type="project" value="InterPro"/>
</dbReference>
<feature type="domain" description="Integrase catalytic" evidence="3">
    <location>
        <begin position="63"/>
        <end position="228"/>
    </location>
</feature>
<dbReference type="Gene3D" id="1.10.340.70">
    <property type="match status" value="1"/>
</dbReference>
<evidence type="ECO:0000259" key="3">
    <source>
        <dbReference type="PROSITE" id="PS50994"/>
    </source>
</evidence>
<dbReference type="OrthoDB" id="444601at2759"/>
<name>A0A8J9YV87_BRALA</name>
<dbReference type="EMBL" id="OV696697">
    <property type="protein sequence ID" value="CAH1242406.1"/>
    <property type="molecule type" value="Genomic_DNA"/>
</dbReference>
<dbReference type="InterPro" id="IPR050951">
    <property type="entry name" value="Retrovirus_Pol_polyprotein"/>
</dbReference>
<dbReference type="FunFam" id="3.30.420.10:FF:000063">
    <property type="entry name" value="Retrovirus-related Pol polyprotein from transposon 297-like Protein"/>
    <property type="match status" value="1"/>
</dbReference>
<organism evidence="4 5">
    <name type="scientific">Branchiostoma lanceolatum</name>
    <name type="common">Common lancelet</name>
    <name type="synonym">Amphioxus lanceolatum</name>
    <dbReference type="NCBI Taxonomy" id="7740"/>
    <lineage>
        <taxon>Eukaryota</taxon>
        <taxon>Metazoa</taxon>
        <taxon>Chordata</taxon>
        <taxon>Cephalochordata</taxon>
        <taxon>Leptocardii</taxon>
        <taxon>Amphioxiformes</taxon>
        <taxon>Branchiostomatidae</taxon>
        <taxon>Branchiostoma</taxon>
    </lineage>
</organism>
<keyword evidence="5" id="KW-1185">Reference proteome</keyword>
<dbReference type="SUPFAM" id="SSF53098">
    <property type="entry name" value="Ribonuclease H-like"/>
    <property type="match status" value="1"/>
</dbReference>
<dbReference type="GO" id="GO:0015074">
    <property type="term" value="P:DNA integration"/>
    <property type="evidence" value="ECO:0007669"/>
    <property type="project" value="InterPro"/>
</dbReference>
<dbReference type="PROSITE" id="PS50994">
    <property type="entry name" value="INTEGRASE"/>
    <property type="match status" value="1"/>
</dbReference>
<dbReference type="Pfam" id="PF00665">
    <property type="entry name" value="rve"/>
    <property type="match status" value="1"/>
</dbReference>
<dbReference type="Pfam" id="PF17921">
    <property type="entry name" value="Integrase_H2C2"/>
    <property type="match status" value="1"/>
</dbReference>
<reference evidence="4" key="1">
    <citation type="submission" date="2022-01" db="EMBL/GenBank/DDBJ databases">
        <authorList>
            <person name="Braso-Vives M."/>
        </authorList>
    </citation>
    <scope>NUCLEOTIDE SEQUENCE</scope>
</reference>
<dbReference type="Proteomes" id="UP000838412">
    <property type="component" value="Chromosome 12"/>
</dbReference>
<evidence type="ECO:0000313" key="4">
    <source>
        <dbReference type="EMBL" id="CAH1242406.1"/>
    </source>
</evidence>
<feature type="region of interest" description="Disordered" evidence="2">
    <location>
        <begin position="235"/>
        <end position="300"/>
    </location>
</feature>
<dbReference type="InterPro" id="IPR001584">
    <property type="entry name" value="Integrase_cat-core"/>
</dbReference>
<dbReference type="Gene3D" id="3.30.420.10">
    <property type="entry name" value="Ribonuclease H-like superfamily/Ribonuclease H"/>
    <property type="match status" value="1"/>
</dbReference>
<gene>
    <name evidence="4" type="primary">Hypp6668</name>
    <name evidence="4" type="ORF">BLAG_LOCUS5702</name>
</gene>
<evidence type="ECO:0000313" key="5">
    <source>
        <dbReference type="Proteomes" id="UP000838412"/>
    </source>
</evidence>
<feature type="compositionally biased region" description="Basic and acidic residues" evidence="2">
    <location>
        <begin position="288"/>
        <end position="299"/>
    </location>
</feature>
<evidence type="ECO:0000256" key="2">
    <source>
        <dbReference type="SAM" id="MobiDB-lite"/>
    </source>
</evidence>
<dbReference type="InterPro" id="IPR036397">
    <property type="entry name" value="RNaseH_sf"/>
</dbReference>
<dbReference type="InterPro" id="IPR012337">
    <property type="entry name" value="RNaseH-like_sf"/>
</dbReference>
<dbReference type="PANTHER" id="PTHR37984:SF7">
    <property type="entry name" value="INTEGRASE CATALYTIC DOMAIN-CONTAINING PROTEIN"/>
    <property type="match status" value="1"/>
</dbReference>
<feature type="compositionally biased region" description="Polar residues" evidence="2">
    <location>
        <begin position="244"/>
        <end position="262"/>
    </location>
</feature>
<protein>
    <recommendedName>
        <fullName evidence="1">Gypsy retrotransposon integrase-like protein 1</fullName>
    </recommendedName>
</protein>
<dbReference type="PANTHER" id="PTHR37984">
    <property type="entry name" value="PROTEIN CBG26694"/>
    <property type="match status" value="1"/>
</dbReference>
<dbReference type="InterPro" id="IPR041588">
    <property type="entry name" value="Integrase_H2C2"/>
</dbReference>
<accession>A0A8J9YV87</accession>
<sequence>MRREMLDILHKRHMGQEKTKARAKDILFWPGMNAQIEEKIQQCSICQEHQASNLKEPMIPQAVPERPLQNVATDLFCYNGDDFMIVTDYYSKFFEFVKLNKTKSTDVITKMKKLFATHGIPEKVVSDNGPQFASELFAKFAEEWGFKHVTASPRYPQSNGLAERSVQTAKRLLRKAEADKRDPYLALLDYRNTPIDRQLESPAQILMGRRLPTTNAQLMPRNVDHKNVKLHLEARQHKQKKCQESPNSINRRHCSSSATRCSIMSRRPHKPAGDTPDPSPKRARGRGQGHDNGSRRELYHSYSAPGGILDSFSNKEHGKSSVPWTKDETAAIVKYVALYHTVEEGKQWPTSNFLASMLFWQNCGKFVSEETGKPARPEDKEDEEEDCGIDGRKKLLRLASLEQEVDVLAEAMKEICCDLGVVPMQENSTSVETSTKFGSRARGRKYTARALSENRSGAYSWKIPLPPNDDEDSAASDQLHILIYRTSCHATIVSATCHVRVSSRTRPWAPARVCSLLIPPVGSLPHVDCSPARQLIATLSLIIPDPARGLLQEDCSSARCS</sequence>
<dbReference type="AlphaFoldDB" id="A0A8J9YV87"/>